<proteinExistence type="predicted"/>
<feature type="chain" id="PRO_5045863237" evidence="3">
    <location>
        <begin position="19"/>
        <end position="292"/>
    </location>
</feature>
<protein>
    <submittedName>
        <fullName evidence="4">Uncharacterized protein</fullName>
    </submittedName>
</protein>
<sequence>MKLIFICVNLWLIQLSVGAAIERNEQNTSSLIALKQQDHDASEFPTPNVDKILQANTSNQEIDDVIEKNMANYDITQDVRPVADQYEDKLPNLSNENKPSLETHKTDISVGSDNVKLEETVADDVTADNITTNDEVKNTILDAKLEHSDTQNNDVDVSSTTNEPEKMKVSSAVEIIPDRSKLSDQDPAHEDQEAWKESELDLVGNNIHNNIEDVDIFRPLNTGEKYVKPVRNAEENSLVRDVLATLFVVVCIVLFVILMRRMIWKSVISLRFCGAKKRKHSGFEYRYGKLLS</sequence>
<feature type="region of interest" description="Disordered" evidence="1">
    <location>
        <begin position="144"/>
        <end position="168"/>
    </location>
</feature>
<dbReference type="EMBL" id="CAWYQH010000130">
    <property type="protein sequence ID" value="CAK8692890.1"/>
    <property type="molecule type" value="Genomic_DNA"/>
</dbReference>
<feature type="transmembrane region" description="Helical" evidence="2">
    <location>
        <begin position="242"/>
        <end position="259"/>
    </location>
</feature>
<keyword evidence="5" id="KW-1185">Reference proteome</keyword>
<name>A0ABP0GMX0_CLALP</name>
<feature type="signal peptide" evidence="3">
    <location>
        <begin position="1"/>
        <end position="18"/>
    </location>
</feature>
<dbReference type="Proteomes" id="UP001642483">
    <property type="component" value="Unassembled WGS sequence"/>
</dbReference>
<evidence type="ECO:0000256" key="3">
    <source>
        <dbReference type="SAM" id="SignalP"/>
    </source>
</evidence>
<comment type="caution">
    <text evidence="4">The sequence shown here is derived from an EMBL/GenBank/DDBJ whole genome shotgun (WGS) entry which is preliminary data.</text>
</comment>
<keyword evidence="2" id="KW-1133">Transmembrane helix</keyword>
<reference evidence="4 5" key="1">
    <citation type="submission" date="2024-02" db="EMBL/GenBank/DDBJ databases">
        <authorList>
            <person name="Daric V."/>
            <person name="Darras S."/>
        </authorList>
    </citation>
    <scope>NUCLEOTIDE SEQUENCE [LARGE SCALE GENOMIC DNA]</scope>
</reference>
<evidence type="ECO:0000313" key="5">
    <source>
        <dbReference type="Proteomes" id="UP001642483"/>
    </source>
</evidence>
<keyword evidence="3" id="KW-0732">Signal</keyword>
<evidence type="ECO:0000313" key="4">
    <source>
        <dbReference type="EMBL" id="CAK8692890.1"/>
    </source>
</evidence>
<evidence type="ECO:0000256" key="2">
    <source>
        <dbReference type="SAM" id="Phobius"/>
    </source>
</evidence>
<keyword evidence="2" id="KW-0812">Transmembrane</keyword>
<keyword evidence="2" id="KW-0472">Membrane</keyword>
<evidence type="ECO:0000256" key="1">
    <source>
        <dbReference type="SAM" id="MobiDB-lite"/>
    </source>
</evidence>
<feature type="compositionally biased region" description="Polar residues" evidence="1">
    <location>
        <begin position="150"/>
        <end position="162"/>
    </location>
</feature>
<accession>A0ABP0GMX0</accession>
<organism evidence="4 5">
    <name type="scientific">Clavelina lepadiformis</name>
    <name type="common">Light-bulb sea squirt</name>
    <name type="synonym">Ascidia lepadiformis</name>
    <dbReference type="NCBI Taxonomy" id="159417"/>
    <lineage>
        <taxon>Eukaryota</taxon>
        <taxon>Metazoa</taxon>
        <taxon>Chordata</taxon>
        <taxon>Tunicata</taxon>
        <taxon>Ascidiacea</taxon>
        <taxon>Aplousobranchia</taxon>
        <taxon>Clavelinidae</taxon>
        <taxon>Clavelina</taxon>
    </lineage>
</organism>
<gene>
    <name evidence="4" type="ORF">CVLEPA_LOCUS26126</name>
</gene>